<dbReference type="Proteomes" id="UP001595896">
    <property type="component" value="Unassembled WGS sequence"/>
</dbReference>
<dbReference type="InterPro" id="IPR003583">
    <property type="entry name" value="Hlx-hairpin-Hlx_DNA-bd_motif"/>
</dbReference>
<feature type="domain" description="Helix-hairpin-helix DNA-binding motif class 1" evidence="2">
    <location>
        <begin position="133"/>
        <end position="152"/>
    </location>
</feature>
<protein>
    <submittedName>
        <fullName evidence="3">ComEA family DNA-binding protein</fullName>
    </submittedName>
</protein>
<dbReference type="SMART" id="SM00278">
    <property type="entry name" value="HhH1"/>
    <property type="match status" value="2"/>
</dbReference>
<gene>
    <name evidence="3" type="ORF">ACFO4L_10115</name>
</gene>
<evidence type="ECO:0000313" key="4">
    <source>
        <dbReference type="Proteomes" id="UP001595896"/>
    </source>
</evidence>
<keyword evidence="4" id="KW-1185">Reference proteome</keyword>
<dbReference type="Pfam" id="PF12836">
    <property type="entry name" value="HHH_3"/>
    <property type="match status" value="1"/>
</dbReference>
<feature type="compositionally biased region" description="Acidic residues" evidence="1">
    <location>
        <begin position="68"/>
        <end position="77"/>
    </location>
</feature>
<reference evidence="4" key="1">
    <citation type="journal article" date="2019" name="Int. J. Syst. Evol. Microbiol.">
        <title>The Global Catalogue of Microorganisms (GCM) 10K type strain sequencing project: providing services to taxonomists for standard genome sequencing and annotation.</title>
        <authorList>
            <consortium name="The Broad Institute Genomics Platform"/>
            <consortium name="The Broad Institute Genome Sequencing Center for Infectious Disease"/>
            <person name="Wu L."/>
            <person name="Ma J."/>
        </authorList>
    </citation>
    <scope>NUCLEOTIDE SEQUENCE [LARGE SCALE GENOMIC DNA]</scope>
    <source>
        <strain evidence="4">JCM 12165</strain>
    </source>
</reference>
<accession>A0ABV9NWX9</accession>
<dbReference type="GO" id="GO:0003677">
    <property type="term" value="F:DNA binding"/>
    <property type="evidence" value="ECO:0007669"/>
    <property type="project" value="UniProtKB-KW"/>
</dbReference>
<dbReference type="PANTHER" id="PTHR21180:SF32">
    <property type="entry name" value="ENDONUCLEASE_EXONUCLEASE_PHOSPHATASE FAMILY DOMAIN-CONTAINING PROTEIN 1"/>
    <property type="match status" value="1"/>
</dbReference>
<feature type="region of interest" description="Disordered" evidence="1">
    <location>
        <begin position="33"/>
        <end position="125"/>
    </location>
</feature>
<dbReference type="RefSeq" id="WP_377909553.1">
    <property type="nucleotide sequence ID" value="NZ_JBHSGK010000011.1"/>
</dbReference>
<sequence length="188" mass="20790">MLKKIIAFLTAAGAAYKFFPAVRRSLLNWLEDEPVKAPGKDDRDQQSQEPAEENEQPVDSESQGGTEAAEEEQENEAAPDNGAEKDTGAPGEKGQNDSKSEAEADEKEEKEASNEDDTEDKAVLIHPNRTYEEELLQIPGVGSELAASFIRERKENGNFESIDDLIRVKGIGAKKLEELRSYFTMEDA</sequence>
<dbReference type="Gene3D" id="1.10.150.320">
    <property type="entry name" value="Photosystem II 12 kDa extrinsic protein"/>
    <property type="match status" value="1"/>
</dbReference>
<dbReference type="EMBL" id="JBHSGK010000011">
    <property type="protein sequence ID" value="MFC4736940.1"/>
    <property type="molecule type" value="Genomic_DNA"/>
</dbReference>
<organism evidence="3 4">
    <name type="scientific">Bacillus daqingensis</name>
    <dbReference type="NCBI Taxonomy" id="872396"/>
    <lineage>
        <taxon>Bacteria</taxon>
        <taxon>Bacillati</taxon>
        <taxon>Bacillota</taxon>
        <taxon>Bacilli</taxon>
        <taxon>Bacillales</taxon>
        <taxon>Bacillaceae</taxon>
        <taxon>Bacillus</taxon>
    </lineage>
</organism>
<feature type="compositionally biased region" description="Basic and acidic residues" evidence="1">
    <location>
        <begin position="94"/>
        <end position="113"/>
    </location>
</feature>
<dbReference type="InterPro" id="IPR051675">
    <property type="entry name" value="Endo/Exo/Phosphatase_dom_1"/>
</dbReference>
<comment type="caution">
    <text evidence="3">The sequence shown here is derived from an EMBL/GenBank/DDBJ whole genome shotgun (WGS) entry which is preliminary data.</text>
</comment>
<feature type="compositionally biased region" description="Basic and acidic residues" evidence="1">
    <location>
        <begin position="33"/>
        <end position="46"/>
    </location>
</feature>
<evidence type="ECO:0000256" key="1">
    <source>
        <dbReference type="SAM" id="MobiDB-lite"/>
    </source>
</evidence>
<dbReference type="InterPro" id="IPR010994">
    <property type="entry name" value="RuvA_2-like"/>
</dbReference>
<evidence type="ECO:0000313" key="3">
    <source>
        <dbReference type="EMBL" id="MFC4736940.1"/>
    </source>
</evidence>
<name>A0ABV9NWX9_9BACI</name>
<feature type="domain" description="Helix-hairpin-helix DNA-binding motif class 1" evidence="2">
    <location>
        <begin position="163"/>
        <end position="182"/>
    </location>
</feature>
<evidence type="ECO:0000259" key="2">
    <source>
        <dbReference type="SMART" id="SM00278"/>
    </source>
</evidence>
<dbReference type="SUPFAM" id="SSF47781">
    <property type="entry name" value="RuvA domain 2-like"/>
    <property type="match status" value="1"/>
</dbReference>
<dbReference type="PANTHER" id="PTHR21180">
    <property type="entry name" value="ENDONUCLEASE/EXONUCLEASE/PHOSPHATASE FAMILY DOMAIN-CONTAINING PROTEIN 1"/>
    <property type="match status" value="1"/>
</dbReference>
<proteinExistence type="predicted"/>
<keyword evidence="3" id="KW-0238">DNA-binding</keyword>